<protein>
    <submittedName>
        <fullName evidence="2">Amidohydrolase family protein</fullName>
    </submittedName>
</protein>
<evidence type="ECO:0000259" key="1">
    <source>
        <dbReference type="Pfam" id="PF01979"/>
    </source>
</evidence>
<sequence>MKATLIIKNIESLYTCDKDFTVYKHAFIACHHDKIIDLGVHDYKKWIDSATRVLDACGETVIPAFIDCNFEGFSKVRLGDQLRENNSALYAMKTNGILTILSDKKRIQKKELTQDVFVRKQESKYPIIEREQDFHELKPQKFIVSCGFGKPNSYVYSFQHLAYILFNMYKVDLRTLLESMTSLPAKTFGLSDRGSLEKGKLADILILQVPTMEHYYQTLGRPLIHRMIKNGIPFYPNWIVC</sequence>
<dbReference type="Proteomes" id="UP001220658">
    <property type="component" value="Unassembled WGS sequence"/>
</dbReference>
<dbReference type="Gene3D" id="3.20.20.140">
    <property type="entry name" value="Metal-dependent hydrolases"/>
    <property type="match status" value="1"/>
</dbReference>
<evidence type="ECO:0000313" key="2">
    <source>
        <dbReference type="EMBL" id="MDC0827901.1"/>
    </source>
</evidence>
<dbReference type="SUPFAM" id="SSF51338">
    <property type="entry name" value="Composite domain of metallo-dependent hydrolases"/>
    <property type="match status" value="1"/>
</dbReference>
<reference evidence="3" key="2">
    <citation type="journal article" date="2018" name="BMC Genomics">
        <title>Whole genome sequencing and function prediction of 133 gut anaerobes isolated from chicken caecum in pure cultures.</title>
        <authorList>
            <person name="Medvecky M."/>
            <person name="Cejkova D."/>
            <person name="Polansky O."/>
            <person name="Karasova D."/>
            <person name="Kubasova T."/>
            <person name="Cizek A."/>
            <person name="Rychlik I."/>
        </authorList>
    </citation>
    <scope>NUCLEOTIDE SEQUENCE</scope>
    <source>
        <strain evidence="3">An178</strain>
    </source>
</reference>
<dbReference type="EMBL" id="JAQNCK010000008">
    <property type="protein sequence ID" value="MDC0827901.1"/>
    <property type="molecule type" value="Genomic_DNA"/>
</dbReference>
<evidence type="ECO:0000313" key="3">
    <source>
        <dbReference type="EMBL" id="OUP60311.1"/>
    </source>
</evidence>
<feature type="domain" description="Amidohydrolase-related" evidence="1">
    <location>
        <begin position="167"/>
        <end position="209"/>
    </location>
</feature>
<organism evidence="3 4">
    <name type="scientific">Faecalitalea cylindroides</name>
    <dbReference type="NCBI Taxonomy" id="39483"/>
    <lineage>
        <taxon>Bacteria</taxon>
        <taxon>Bacillati</taxon>
        <taxon>Bacillota</taxon>
        <taxon>Erysipelotrichia</taxon>
        <taxon>Erysipelotrichales</taxon>
        <taxon>Erysipelotrichaceae</taxon>
        <taxon>Faecalitalea</taxon>
    </lineage>
</organism>
<dbReference type="Proteomes" id="UP000195447">
    <property type="component" value="Unassembled WGS sequence"/>
</dbReference>
<reference evidence="4" key="1">
    <citation type="submission" date="2017-04" db="EMBL/GenBank/DDBJ databases">
        <title>Function of individual gut microbiota members based on whole genome sequencing of pure cultures obtained from chicken caecum.</title>
        <authorList>
            <person name="Medvecky M."/>
            <person name="Cejkova D."/>
            <person name="Polansky O."/>
            <person name="Karasova D."/>
            <person name="Kubasova T."/>
            <person name="Cizek A."/>
            <person name="Rychlik I."/>
        </authorList>
    </citation>
    <scope>NUCLEOTIDE SEQUENCE [LARGE SCALE GENOMIC DNA]</scope>
    <source>
        <strain evidence="4">An178</strain>
    </source>
</reference>
<evidence type="ECO:0000313" key="4">
    <source>
        <dbReference type="Proteomes" id="UP000195447"/>
    </source>
</evidence>
<dbReference type="RefSeq" id="WP_022356226.1">
    <property type="nucleotide sequence ID" value="NZ_CABKSV010000019.1"/>
</dbReference>
<dbReference type="Pfam" id="PF01979">
    <property type="entry name" value="Amidohydro_1"/>
    <property type="match status" value="1"/>
</dbReference>
<name>A0A1Y4LYZ2_9FIRM</name>
<dbReference type="InterPro" id="IPR011059">
    <property type="entry name" value="Metal-dep_hydrolase_composite"/>
</dbReference>
<keyword evidence="4" id="KW-1185">Reference proteome</keyword>
<gene>
    <name evidence="3" type="ORF">B5F14_05960</name>
    <name evidence="2" type="ORF">POG00_04160</name>
</gene>
<dbReference type="GO" id="GO:0016810">
    <property type="term" value="F:hydrolase activity, acting on carbon-nitrogen (but not peptide) bonds"/>
    <property type="evidence" value="ECO:0007669"/>
    <property type="project" value="InterPro"/>
</dbReference>
<reference evidence="2" key="3">
    <citation type="submission" date="2023-01" db="EMBL/GenBank/DDBJ databases">
        <title>Human gut microbiome strain richness.</title>
        <authorList>
            <person name="Chen-Liaw A."/>
        </authorList>
    </citation>
    <scope>NUCLEOTIDE SEQUENCE</scope>
    <source>
        <strain evidence="2">D55st1_G4_D55t1_190419</strain>
    </source>
</reference>
<dbReference type="InterPro" id="IPR006680">
    <property type="entry name" value="Amidohydro-rel"/>
</dbReference>
<dbReference type="AlphaFoldDB" id="A0A1Y4LYZ2"/>
<dbReference type="Gene3D" id="2.30.40.10">
    <property type="entry name" value="Urease, subunit C, domain 1"/>
    <property type="match status" value="1"/>
</dbReference>
<comment type="caution">
    <text evidence="3">The sequence shown here is derived from an EMBL/GenBank/DDBJ whole genome shotgun (WGS) entry which is preliminary data.</text>
</comment>
<dbReference type="EMBL" id="NFKM01000010">
    <property type="protein sequence ID" value="OUP60311.1"/>
    <property type="molecule type" value="Genomic_DNA"/>
</dbReference>
<accession>A0A1Y4LYZ2</accession>
<dbReference type="GeneID" id="79876542"/>
<proteinExistence type="predicted"/>